<feature type="region of interest" description="Disordered" evidence="1">
    <location>
        <begin position="1"/>
        <end position="31"/>
    </location>
</feature>
<dbReference type="EMBL" id="JAENGY010000415">
    <property type="protein sequence ID" value="KAG6963531.1"/>
    <property type="molecule type" value="Genomic_DNA"/>
</dbReference>
<dbReference type="Proteomes" id="UP000709295">
    <property type="component" value="Unassembled WGS sequence"/>
</dbReference>
<protein>
    <submittedName>
        <fullName evidence="2">Uncharacterized protein</fullName>
    </submittedName>
</protein>
<comment type="caution">
    <text evidence="2">The sequence shown here is derived from an EMBL/GenBank/DDBJ whole genome shotgun (WGS) entry which is preliminary data.</text>
</comment>
<evidence type="ECO:0000313" key="2">
    <source>
        <dbReference type="EMBL" id="KAG6963531.1"/>
    </source>
</evidence>
<dbReference type="AlphaFoldDB" id="A0A8J5IYW5"/>
<sequence length="253" mass="29014">MGPRRALEEAAAASGRKKAKQAQATGDEPAPTSCEYCGKMFRMRGLKRHQNHCKSKEAWTEAHKPRSYGFCILNENVFENILSFLCNQTLTKMQMITGDRYPNCEVLLQKFADLAAALKRRGLPFRPDLQYCKAFLTTNSGDVDTVVDNMEEKHFLFTRTEYPRLSGDNFDADRSQCIPDSYETYAEMEGDWKEIKANLCVEYLRENKGLTLPQKWESCRLRFEEVISRGDDPKLEALYIYLGKDASVEAETE</sequence>
<keyword evidence="3" id="KW-1185">Reference proteome</keyword>
<reference evidence="2" key="1">
    <citation type="submission" date="2021-01" db="EMBL/GenBank/DDBJ databases">
        <title>Phytophthora aleatoria, a newly-described species from Pinus radiata is distinct from Phytophthora cactorum isolates based on comparative genomics.</title>
        <authorList>
            <person name="Mcdougal R."/>
            <person name="Panda P."/>
            <person name="Williams N."/>
            <person name="Studholme D.J."/>
        </authorList>
    </citation>
    <scope>NUCLEOTIDE SEQUENCE</scope>
    <source>
        <strain evidence="2">NZFS 4037</strain>
    </source>
</reference>
<evidence type="ECO:0000313" key="3">
    <source>
        <dbReference type="Proteomes" id="UP000709295"/>
    </source>
</evidence>
<gene>
    <name evidence="2" type="ORF">JG688_00008100</name>
</gene>
<name>A0A8J5IYW5_9STRA</name>
<evidence type="ECO:0000256" key="1">
    <source>
        <dbReference type="SAM" id="MobiDB-lite"/>
    </source>
</evidence>
<accession>A0A8J5IYW5</accession>
<proteinExistence type="predicted"/>
<organism evidence="2 3">
    <name type="scientific">Phytophthora aleatoria</name>
    <dbReference type="NCBI Taxonomy" id="2496075"/>
    <lineage>
        <taxon>Eukaryota</taxon>
        <taxon>Sar</taxon>
        <taxon>Stramenopiles</taxon>
        <taxon>Oomycota</taxon>
        <taxon>Peronosporomycetes</taxon>
        <taxon>Peronosporales</taxon>
        <taxon>Peronosporaceae</taxon>
        <taxon>Phytophthora</taxon>
    </lineage>
</organism>